<proteinExistence type="predicted"/>
<organism evidence="1 2">
    <name type="scientific">Deinococcus aquiradiocola</name>
    <dbReference type="NCBI Taxonomy" id="393059"/>
    <lineage>
        <taxon>Bacteria</taxon>
        <taxon>Thermotogati</taxon>
        <taxon>Deinococcota</taxon>
        <taxon>Deinococci</taxon>
        <taxon>Deinococcales</taxon>
        <taxon>Deinococcaceae</taxon>
        <taxon>Deinococcus</taxon>
    </lineage>
</organism>
<dbReference type="EMBL" id="BMOE01000010">
    <property type="protein sequence ID" value="GGJ82267.1"/>
    <property type="molecule type" value="Genomic_DNA"/>
</dbReference>
<dbReference type="AlphaFoldDB" id="A0A917USL3"/>
<reference evidence="1" key="2">
    <citation type="submission" date="2020-09" db="EMBL/GenBank/DDBJ databases">
        <authorList>
            <person name="Sun Q."/>
            <person name="Ohkuma M."/>
        </authorList>
    </citation>
    <scope>NUCLEOTIDE SEQUENCE</scope>
    <source>
        <strain evidence="1">JCM 14371</strain>
    </source>
</reference>
<sequence>MWVWAREQGAQFTVRVGGGAGVLAGHVDLHGTCGRCGMDGCGPRWVRAIRQVLTLPDPVDPGGYRITFRPASCLSISCGGVGWSGETPCLAGPGRGVRVLELKK</sequence>
<dbReference type="Proteomes" id="UP000635726">
    <property type="component" value="Unassembled WGS sequence"/>
</dbReference>
<evidence type="ECO:0000313" key="1">
    <source>
        <dbReference type="EMBL" id="GGJ82267.1"/>
    </source>
</evidence>
<comment type="caution">
    <text evidence="1">The sequence shown here is derived from an EMBL/GenBank/DDBJ whole genome shotgun (WGS) entry which is preliminary data.</text>
</comment>
<keyword evidence="2" id="KW-1185">Reference proteome</keyword>
<evidence type="ECO:0000313" key="2">
    <source>
        <dbReference type="Proteomes" id="UP000635726"/>
    </source>
</evidence>
<protein>
    <submittedName>
        <fullName evidence="1">Uncharacterized protein</fullName>
    </submittedName>
</protein>
<accession>A0A917USL3</accession>
<gene>
    <name evidence="1" type="ORF">GCM10008939_27700</name>
</gene>
<reference evidence="1" key="1">
    <citation type="journal article" date="2014" name="Int. J. Syst. Evol. Microbiol.">
        <title>Complete genome sequence of Corynebacterium casei LMG S-19264T (=DSM 44701T), isolated from a smear-ripened cheese.</title>
        <authorList>
            <consortium name="US DOE Joint Genome Institute (JGI-PGF)"/>
            <person name="Walter F."/>
            <person name="Albersmeier A."/>
            <person name="Kalinowski J."/>
            <person name="Ruckert C."/>
        </authorList>
    </citation>
    <scope>NUCLEOTIDE SEQUENCE</scope>
    <source>
        <strain evidence="1">JCM 14371</strain>
    </source>
</reference>
<name>A0A917USL3_9DEIO</name>